<keyword evidence="7" id="KW-1185">Reference proteome</keyword>
<dbReference type="Proteomes" id="UP000708208">
    <property type="component" value="Unassembled WGS sequence"/>
</dbReference>
<evidence type="ECO:0008006" key="8">
    <source>
        <dbReference type="Google" id="ProtNLM"/>
    </source>
</evidence>
<keyword evidence="1" id="KW-0808">Transferase</keyword>
<keyword evidence="2" id="KW-0479">Metal-binding</keyword>
<dbReference type="PANTHER" id="PTHR12271">
    <property type="entry name" value="POLY A POLYMERASE CID PAP -RELATED"/>
    <property type="match status" value="1"/>
</dbReference>
<keyword evidence="3" id="KW-0460">Magnesium</keyword>
<protein>
    <recommendedName>
        <fullName evidence="8">PAP-associated domain-containing protein</fullName>
    </recommendedName>
</protein>
<dbReference type="InterPro" id="IPR054708">
    <property type="entry name" value="MTPAP-like_central"/>
</dbReference>
<evidence type="ECO:0000259" key="4">
    <source>
        <dbReference type="Pfam" id="PF03828"/>
    </source>
</evidence>
<dbReference type="GO" id="GO:0046872">
    <property type="term" value="F:metal ion binding"/>
    <property type="evidence" value="ECO:0007669"/>
    <property type="project" value="UniProtKB-KW"/>
</dbReference>
<proteinExistence type="predicted"/>
<comment type="caution">
    <text evidence="6">The sequence shown here is derived from an EMBL/GenBank/DDBJ whole genome shotgun (WGS) entry which is preliminary data.</text>
</comment>
<dbReference type="GO" id="GO:0050265">
    <property type="term" value="F:RNA uridylyltransferase activity"/>
    <property type="evidence" value="ECO:0007669"/>
    <property type="project" value="TreeGrafter"/>
</dbReference>
<dbReference type="AlphaFoldDB" id="A0A8J2JS71"/>
<feature type="domain" description="PAP-associated" evidence="4">
    <location>
        <begin position="193"/>
        <end position="248"/>
    </location>
</feature>
<feature type="non-terminal residue" evidence="6">
    <location>
        <position position="1"/>
    </location>
</feature>
<dbReference type="Pfam" id="PF22600">
    <property type="entry name" value="MTPAP-like_central"/>
    <property type="match status" value="1"/>
</dbReference>
<evidence type="ECO:0000256" key="2">
    <source>
        <dbReference type="ARBA" id="ARBA00022723"/>
    </source>
</evidence>
<gene>
    <name evidence="6" type="ORF">AFUS01_LOCUS14185</name>
</gene>
<evidence type="ECO:0000313" key="6">
    <source>
        <dbReference type="EMBL" id="CAG7725216.1"/>
    </source>
</evidence>
<dbReference type="EMBL" id="CAJVCH010118931">
    <property type="protein sequence ID" value="CAG7725216.1"/>
    <property type="molecule type" value="Genomic_DNA"/>
</dbReference>
<dbReference type="Pfam" id="PF03828">
    <property type="entry name" value="PAP_assoc"/>
    <property type="match status" value="1"/>
</dbReference>
<dbReference type="PANTHER" id="PTHR12271:SF66">
    <property type="entry name" value="TERMINAL URIDYLYLTRANSFERASE TAILOR"/>
    <property type="match status" value="1"/>
</dbReference>
<dbReference type="GO" id="GO:0031123">
    <property type="term" value="P:RNA 3'-end processing"/>
    <property type="evidence" value="ECO:0007669"/>
    <property type="project" value="TreeGrafter"/>
</dbReference>
<dbReference type="GO" id="GO:1990817">
    <property type="term" value="F:poly(A) RNA polymerase activity"/>
    <property type="evidence" value="ECO:0007669"/>
    <property type="project" value="UniProtKB-ARBA"/>
</dbReference>
<evidence type="ECO:0000256" key="1">
    <source>
        <dbReference type="ARBA" id="ARBA00022679"/>
    </source>
</evidence>
<evidence type="ECO:0000259" key="5">
    <source>
        <dbReference type="Pfam" id="PF22600"/>
    </source>
</evidence>
<sequence length="351" mass="41412">IKIDLYSCFYHNRINLRYRTLKILPAFFHFTTRTMDHRTTLRQIAKILKNFHLKFSDVTFIDATVPIVKFYHLKYNLEGDISVENRLAVANTKLLRAYADIDPRVTVLGSFVKSVTKMCDISDASAGGLSSYGYTLMVIHYLQQLEPPLLPVLQEFCLDTVEPSRIGNWDVRFYQDIKNLPKVWSRHGHNKMSVGELWLGFLYYYVEVFNFEEFVISIRQWSPLTKGFKRWPEIKKRFVAIEDPFDLSRNLAKHLSRNMSNYILSVFDYMLEACYSKCVSKHVLKTYESWRDDGGVFLLEGHPLYKPPKAKKPKKQKTAEEIAARKKRLLDRKLRREHERLQKLQNNNKKD</sequence>
<evidence type="ECO:0000313" key="7">
    <source>
        <dbReference type="Proteomes" id="UP000708208"/>
    </source>
</evidence>
<name>A0A8J2JS71_9HEXA</name>
<dbReference type="OrthoDB" id="407432at2759"/>
<organism evidence="6 7">
    <name type="scientific">Allacma fusca</name>
    <dbReference type="NCBI Taxonomy" id="39272"/>
    <lineage>
        <taxon>Eukaryota</taxon>
        <taxon>Metazoa</taxon>
        <taxon>Ecdysozoa</taxon>
        <taxon>Arthropoda</taxon>
        <taxon>Hexapoda</taxon>
        <taxon>Collembola</taxon>
        <taxon>Symphypleona</taxon>
        <taxon>Sminthuridae</taxon>
        <taxon>Allacma</taxon>
    </lineage>
</organism>
<feature type="domain" description="Poly(A) RNA polymerase mitochondrial-like central palm" evidence="5">
    <location>
        <begin position="32"/>
        <end position="99"/>
    </location>
</feature>
<accession>A0A8J2JS71</accession>
<reference evidence="6" key="1">
    <citation type="submission" date="2021-06" db="EMBL/GenBank/DDBJ databases">
        <authorList>
            <person name="Hodson N. C."/>
            <person name="Mongue J. A."/>
            <person name="Jaron S. K."/>
        </authorList>
    </citation>
    <scope>NUCLEOTIDE SEQUENCE</scope>
</reference>
<evidence type="ECO:0000256" key="3">
    <source>
        <dbReference type="ARBA" id="ARBA00022842"/>
    </source>
</evidence>
<dbReference type="InterPro" id="IPR002058">
    <property type="entry name" value="PAP_assoc"/>
</dbReference>
<dbReference type="CDD" id="cd05402">
    <property type="entry name" value="NT_PAP_TUTase"/>
    <property type="match status" value="1"/>
</dbReference>